<evidence type="ECO:0000313" key="2">
    <source>
        <dbReference type="EMBL" id="ABO52810.1"/>
    </source>
</evidence>
<organism evidence="2">
    <name type="scientific">Medicago truncatula</name>
    <name type="common">Barrel medic</name>
    <name type="synonym">Medicago tribuloides</name>
    <dbReference type="NCBI Taxonomy" id="3880"/>
    <lineage>
        <taxon>Eukaryota</taxon>
        <taxon>Viridiplantae</taxon>
        <taxon>Streptophyta</taxon>
        <taxon>Embryophyta</taxon>
        <taxon>Tracheophyta</taxon>
        <taxon>Spermatophyta</taxon>
        <taxon>Magnoliopsida</taxon>
        <taxon>eudicotyledons</taxon>
        <taxon>Gunneridae</taxon>
        <taxon>Pentapetalae</taxon>
        <taxon>rosids</taxon>
        <taxon>fabids</taxon>
        <taxon>Fabales</taxon>
        <taxon>Fabaceae</taxon>
        <taxon>Papilionoideae</taxon>
        <taxon>50 kb inversion clade</taxon>
        <taxon>NPAAA clade</taxon>
        <taxon>Hologalegina</taxon>
        <taxon>IRL clade</taxon>
        <taxon>Trifolieae</taxon>
        <taxon>Medicago</taxon>
    </lineage>
</organism>
<sequence length="184" mass="20565">MRVANVVFIIFSKDLHDVVLLPPLLVADFGNDINHYATLIDPCNNQFDVAVEKGKGSIYAKPKDCSLCVISMISVSVLGSLWYMLGWKLVYNGFCESALDKRTTALVLIDDCGNKWNCTLFLGSISYCHRKIAGEWKKMIAAHRICEVAQIKSGALMVGKNEIVYLEFIPILCLCMLLFCVQAY</sequence>
<keyword evidence="1" id="KW-0812">Transmembrane</keyword>
<feature type="transmembrane region" description="Helical" evidence="1">
    <location>
        <begin position="163"/>
        <end position="181"/>
    </location>
</feature>
<proteinExistence type="predicted"/>
<evidence type="ECO:0008006" key="3">
    <source>
        <dbReference type="Google" id="ProtNLM"/>
    </source>
</evidence>
<dbReference type="AlphaFoldDB" id="A4GZK4"/>
<keyword evidence="1" id="KW-0472">Membrane</keyword>
<name>A4GZK4_MEDTR</name>
<gene>
    <name evidence="2" type="ORF">MtrDRAFT_AC147961g29v2</name>
</gene>
<reference evidence="2" key="2">
    <citation type="submission" date="2007-03" db="EMBL/GenBank/DDBJ databases">
        <authorList>
            <consortium name="The International Medicago Genome Annotation Group"/>
        </authorList>
    </citation>
    <scope>NUCLEOTIDE SEQUENCE</scope>
</reference>
<evidence type="ECO:0000256" key="1">
    <source>
        <dbReference type="SAM" id="Phobius"/>
    </source>
</evidence>
<accession>A4GZK4</accession>
<keyword evidence="1" id="KW-1133">Transmembrane helix</keyword>
<dbReference type="EMBL" id="AC147961">
    <property type="protein sequence ID" value="ABO52810.1"/>
    <property type="molecule type" value="Genomic_DNA"/>
</dbReference>
<feature type="transmembrane region" description="Helical" evidence="1">
    <location>
        <begin position="65"/>
        <end position="85"/>
    </location>
</feature>
<reference evidence="2" key="1">
    <citation type="submission" date="2004-05" db="EMBL/GenBank/DDBJ databases">
        <authorList>
            <person name="Town C.D."/>
        </authorList>
    </citation>
    <scope>NUCLEOTIDE SEQUENCE</scope>
</reference>
<protein>
    <recommendedName>
        <fullName evidence="3">Transmembrane protein</fullName>
    </recommendedName>
</protein>